<feature type="domain" description="Methyltransferase type 11" evidence="1">
    <location>
        <begin position="51"/>
        <end position="142"/>
    </location>
</feature>
<accession>A0A1M5NM79</accession>
<dbReference type="Pfam" id="PF08241">
    <property type="entry name" value="Methyltransf_11"/>
    <property type="match status" value="1"/>
</dbReference>
<dbReference type="CDD" id="cd02440">
    <property type="entry name" value="AdoMet_MTases"/>
    <property type="match status" value="1"/>
</dbReference>
<dbReference type="EMBL" id="FQXB01000001">
    <property type="protein sequence ID" value="SHG90694.1"/>
    <property type="molecule type" value="Genomic_DNA"/>
</dbReference>
<evidence type="ECO:0000259" key="1">
    <source>
        <dbReference type="Pfam" id="PF08241"/>
    </source>
</evidence>
<keyword evidence="2" id="KW-0489">Methyltransferase</keyword>
<name>A0A1M5NM79_9RHOB</name>
<dbReference type="STRING" id="1508389.SAMN05444003_1498"/>
<dbReference type="GO" id="GO:0032259">
    <property type="term" value="P:methylation"/>
    <property type="evidence" value="ECO:0007669"/>
    <property type="project" value="UniProtKB-KW"/>
</dbReference>
<dbReference type="RefSeq" id="WP_072900175.1">
    <property type="nucleotide sequence ID" value="NZ_FQXB01000001.1"/>
</dbReference>
<keyword evidence="3" id="KW-1185">Reference proteome</keyword>
<dbReference type="GO" id="GO:0008757">
    <property type="term" value="F:S-adenosylmethionine-dependent methyltransferase activity"/>
    <property type="evidence" value="ECO:0007669"/>
    <property type="project" value="InterPro"/>
</dbReference>
<dbReference type="Gene3D" id="3.40.50.150">
    <property type="entry name" value="Vaccinia Virus protein VP39"/>
    <property type="match status" value="1"/>
</dbReference>
<keyword evidence="2" id="KW-0808">Transferase</keyword>
<dbReference type="AlphaFoldDB" id="A0A1M5NM79"/>
<protein>
    <submittedName>
        <fullName evidence="2">Methyltransferase domain-containing protein</fullName>
    </submittedName>
</protein>
<proteinExistence type="predicted"/>
<evidence type="ECO:0000313" key="3">
    <source>
        <dbReference type="Proteomes" id="UP000184074"/>
    </source>
</evidence>
<evidence type="ECO:0000313" key="2">
    <source>
        <dbReference type="EMBL" id="SHG90694.1"/>
    </source>
</evidence>
<dbReference type="Proteomes" id="UP000184074">
    <property type="component" value="Unassembled WGS sequence"/>
</dbReference>
<dbReference type="PANTHER" id="PTHR43591">
    <property type="entry name" value="METHYLTRANSFERASE"/>
    <property type="match status" value="1"/>
</dbReference>
<gene>
    <name evidence="2" type="ORF">SAMN05444003_1498</name>
</gene>
<dbReference type="InterPro" id="IPR029063">
    <property type="entry name" value="SAM-dependent_MTases_sf"/>
</dbReference>
<reference evidence="2 3" key="1">
    <citation type="submission" date="2016-11" db="EMBL/GenBank/DDBJ databases">
        <authorList>
            <person name="Jaros S."/>
            <person name="Januszkiewicz K."/>
            <person name="Wedrychowicz H."/>
        </authorList>
    </citation>
    <scope>NUCLEOTIDE SEQUENCE [LARGE SCALE GENOMIC DNA]</scope>
    <source>
        <strain evidence="2 3">DSM 28715</strain>
    </source>
</reference>
<dbReference type="OrthoDB" id="8153637at2"/>
<dbReference type="InterPro" id="IPR013216">
    <property type="entry name" value="Methyltransf_11"/>
</dbReference>
<dbReference type="SUPFAM" id="SSF53335">
    <property type="entry name" value="S-adenosyl-L-methionine-dependent methyltransferases"/>
    <property type="match status" value="1"/>
</dbReference>
<sequence length="268" mass="27954">MTQNTRMTGVANGELWGHRAQDWAKYQEASIAPVFDAVLDRTCVGEGTRYLDIGCGAGMAAAKASALGAVVTGLDASSAMIDIAQSRLPAAAFQVGDLQELPFADGRFDLVTSFNAIQYAGDVAEALSEVKRVLAPGGTIAIATWGNPEGMEAAEVVTVLKPLLPPPPPNAPGPFALSDDEVLRQFVEKGGFEAYDVFDVESPWSYPDEPAALAGLAASGVAANAISLAGKDAVDEAHRSAIAPYRKADGRIEFGAAFKVVLARLSTE</sequence>
<organism evidence="2 3">
    <name type="scientific">Cognatiyoonia sediminum</name>
    <dbReference type="NCBI Taxonomy" id="1508389"/>
    <lineage>
        <taxon>Bacteria</taxon>
        <taxon>Pseudomonadati</taxon>
        <taxon>Pseudomonadota</taxon>
        <taxon>Alphaproteobacteria</taxon>
        <taxon>Rhodobacterales</taxon>
        <taxon>Paracoccaceae</taxon>
        <taxon>Cognatiyoonia</taxon>
    </lineage>
</organism>